<accession>A0AB40BJL9</accession>
<dbReference type="InterPro" id="IPR000195">
    <property type="entry name" value="Rab-GAP-TBC_dom"/>
</dbReference>
<dbReference type="Pfam" id="PF00566">
    <property type="entry name" value="RabGAP-TBC"/>
    <property type="match status" value="1"/>
</dbReference>
<dbReference type="InterPro" id="IPR035969">
    <property type="entry name" value="Rab-GAP_TBC_sf"/>
</dbReference>
<name>A0AB40BJL9_DIOCR</name>
<keyword evidence="2" id="KW-1185">Reference proteome</keyword>
<proteinExistence type="predicted"/>
<reference evidence="3" key="1">
    <citation type="submission" date="2025-08" db="UniProtKB">
        <authorList>
            <consortium name="RefSeq"/>
        </authorList>
    </citation>
    <scope>IDENTIFICATION</scope>
</reference>
<protein>
    <submittedName>
        <fullName evidence="3">TBC1 domain family member 15-like isoform X2</fullName>
    </submittedName>
</protein>
<dbReference type="PANTHER" id="PTHR22957:SF456">
    <property type="entry name" value="YPT_RAB-GAP DOMAIN OF GYP1P SUPERFAMILY PROTEIN"/>
    <property type="match status" value="1"/>
</dbReference>
<evidence type="ECO:0000313" key="3">
    <source>
        <dbReference type="RefSeq" id="XP_039126794.1"/>
    </source>
</evidence>
<dbReference type="Proteomes" id="UP001515500">
    <property type="component" value="Chromosome 6"/>
</dbReference>
<dbReference type="PROSITE" id="PS50086">
    <property type="entry name" value="TBC_RABGAP"/>
    <property type="match status" value="1"/>
</dbReference>
<organism evidence="2 3">
    <name type="scientific">Dioscorea cayennensis subsp. rotundata</name>
    <name type="common">White Guinea yam</name>
    <name type="synonym">Dioscorea rotundata</name>
    <dbReference type="NCBI Taxonomy" id="55577"/>
    <lineage>
        <taxon>Eukaryota</taxon>
        <taxon>Viridiplantae</taxon>
        <taxon>Streptophyta</taxon>
        <taxon>Embryophyta</taxon>
        <taxon>Tracheophyta</taxon>
        <taxon>Spermatophyta</taxon>
        <taxon>Magnoliopsida</taxon>
        <taxon>Liliopsida</taxon>
        <taxon>Dioscoreales</taxon>
        <taxon>Dioscoreaceae</taxon>
        <taxon>Dioscorea</taxon>
    </lineage>
</organism>
<dbReference type="GeneID" id="120262941"/>
<dbReference type="GO" id="GO:0005096">
    <property type="term" value="F:GTPase activator activity"/>
    <property type="evidence" value="ECO:0007669"/>
    <property type="project" value="TreeGrafter"/>
</dbReference>
<dbReference type="AlphaFoldDB" id="A0AB40BJL9"/>
<evidence type="ECO:0000259" key="1">
    <source>
        <dbReference type="PROSITE" id="PS50086"/>
    </source>
</evidence>
<dbReference type="RefSeq" id="XP_039126794.1">
    <property type="nucleotide sequence ID" value="XM_039270860.1"/>
</dbReference>
<sequence>MFLDLSIDKSNLKSYWENMARMSDILVVYARVDPATEYCQGMSDLLSPFIVLYEDNADAFWCFEMLLRRMVLNIDLIIFIRVKISKWKDLLG</sequence>
<gene>
    <name evidence="3" type="primary">LOC120262941</name>
</gene>
<evidence type="ECO:0000313" key="2">
    <source>
        <dbReference type="Proteomes" id="UP001515500"/>
    </source>
</evidence>
<dbReference type="Gene3D" id="1.10.8.270">
    <property type="entry name" value="putative rabgap domain of human tbc1 domain family member 14 like domains"/>
    <property type="match status" value="1"/>
</dbReference>
<dbReference type="SUPFAM" id="SSF47923">
    <property type="entry name" value="Ypt/Rab-GAP domain of gyp1p"/>
    <property type="match status" value="1"/>
</dbReference>
<dbReference type="PANTHER" id="PTHR22957">
    <property type="entry name" value="TBC1 DOMAIN FAMILY MEMBER GTPASE-ACTIVATING PROTEIN"/>
    <property type="match status" value="1"/>
</dbReference>
<feature type="domain" description="Rab-GAP TBC" evidence="1">
    <location>
        <begin position="1"/>
        <end position="92"/>
    </location>
</feature>